<evidence type="ECO:0000313" key="7">
    <source>
        <dbReference type="Proteomes" id="UP000078459"/>
    </source>
</evidence>
<dbReference type="Proteomes" id="UP000078459">
    <property type="component" value="Unassembled WGS sequence"/>
</dbReference>
<evidence type="ECO:0000256" key="2">
    <source>
        <dbReference type="ARBA" id="ARBA00022649"/>
    </source>
</evidence>
<dbReference type="GO" id="GO:0110001">
    <property type="term" value="C:toxin-antitoxin complex"/>
    <property type="evidence" value="ECO:0007669"/>
    <property type="project" value="InterPro"/>
</dbReference>
<dbReference type="InterPro" id="IPR008201">
    <property type="entry name" value="HepT-like"/>
</dbReference>
<dbReference type="InterPro" id="IPR051813">
    <property type="entry name" value="HepT_RNase_toxin"/>
</dbReference>
<dbReference type="STRING" id="1826909.A5893_07215"/>
<dbReference type="Pfam" id="PF01934">
    <property type="entry name" value="HepT-like"/>
    <property type="match status" value="1"/>
</dbReference>
<keyword evidence="1" id="KW-0597">Phosphoprotein</keyword>
<evidence type="ECO:0000313" key="6">
    <source>
        <dbReference type="EMBL" id="OAQ40723.1"/>
    </source>
</evidence>
<organism evidence="6 7">
    <name type="scientific">Pedobacter psychrophilus</name>
    <dbReference type="NCBI Taxonomy" id="1826909"/>
    <lineage>
        <taxon>Bacteria</taxon>
        <taxon>Pseudomonadati</taxon>
        <taxon>Bacteroidota</taxon>
        <taxon>Sphingobacteriia</taxon>
        <taxon>Sphingobacteriales</taxon>
        <taxon>Sphingobacteriaceae</taxon>
        <taxon>Pedobacter</taxon>
    </lineage>
</organism>
<dbReference type="OrthoDB" id="955324at2"/>
<evidence type="ECO:0000256" key="5">
    <source>
        <dbReference type="ARBA" id="ARBA00022801"/>
    </source>
</evidence>
<reference evidence="6 7" key="2">
    <citation type="submission" date="2016-06" db="EMBL/GenBank/DDBJ databases">
        <title>Pedobacter psychrophilus sp. nov., isolated from Antarctic fragmentary rock.</title>
        <authorList>
            <person name="Svec P."/>
        </authorList>
    </citation>
    <scope>NUCLEOTIDE SEQUENCE [LARGE SCALE GENOMIC DNA]</scope>
    <source>
        <strain evidence="6 7">CCM 8644</strain>
    </source>
</reference>
<keyword evidence="2" id="KW-1277">Toxin-antitoxin system</keyword>
<dbReference type="EMBL" id="LWHJ01000022">
    <property type="protein sequence ID" value="OAQ40723.1"/>
    <property type="molecule type" value="Genomic_DNA"/>
</dbReference>
<evidence type="ECO:0000256" key="4">
    <source>
        <dbReference type="ARBA" id="ARBA00022741"/>
    </source>
</evidence>
<protein>
    <recommendedName>
        <fullName evidence="8">DUF86 domain-containing protein</fullName>
    </recommendedName>
</protein>
<dbReference type="AlphaFoldDB" id="A0A179DJY9"/>
<keyword evidence="4" id="KW-0547">Nucleotide-binding</keyword>
<evidence type="ECO:0000256" key="1">
    <source>
        <dbReference type="ARBA" id="ARBA00022553"/>
    </source>
</evidence>
<gene>
    <name evidence="6" type="ORF">A5893_07215</name>
</gene>
<sequence>MDKPSDKQRILHILKAIHLIEDFVLNIDEPEFIEDIKLQSAIQYQFLVIGEATKYIDDAILKKYNYPWHIPKSFRNFIIHEYHGVKMERIYYASKDLEKLKTQIQLILKNEFNS</sequence>
<keyword evidence="7" id="KW-1185">Reference proteome</keyword>
<dbReference type="RefSeq" id="WP_068821954.1">
    <property type="nucleotide sequence ID" value="NZ_LWHJ01000022.1"/>
</dbReference>
<proteinExistence type="predicted"/>
<dbReference type="PANTHER" id="PTHR34139:SF1">
    <property type="entry name" value="RNASE MJ1380-RELATED"/>
    <property type="match status" value="1"/>
</dbReference>
<evidence type="ECO:0000256" key="3">
    <source>
        <dbReference type="ARBA" id="ARBA00022722"/>
    </source>
</evidence>
<dbReference type="GO" id="GO:0000166">
    <property type="term" value="F:nucleotide binding"/>
    <property type="evidence" value="ECO:0007669"/>
    <property type="project" value="UniProtKB-KW"/>
</dbReference>
<keyword evidence="5" id="KW-0378">Hydrolase</keyword>
<comment type="caution">
    <text evidence="6">The sequence shown here is derived from an EMBL/GenBank/DDBJ whole genome shotgun (WGS) entry which is preliminary data.</text>
</comment>
<accession>A0A179DJY9</accession>
<reference evidence="6 7" key="1">
    <citation type="submission" date="2016-04" db="EMBL/GenBank/DDBJ databases">
        <authorList>
            <person name="Evans L.H."/>
            <person name="Alamgir A."/>
            <person name="Owens N."/>
            <person name="Weber N.D."/>
            <person name="Virtaneva K."/>
            <person name="Barbian K."/>
            <person name="Babar A."/>
            <person name="Rosenke K."/>
        </authorList>
    </citation>
    <scope>NUCLEOTIDE SEQUENCE [LARGE SCALE GENOMIC DNA]</scope>
    <source>
        <strain evidence="6 7">CCM 8644</strain>
    </source>
</reference>
<dbReference type="GO" id="GO:0016787">
    <property type="term" value="F:hydrolase activity"/>
    <property type="evidence" value="ECO:0007669"/>
    <property type="project" value="UniProtKB-KW"/>
</dbReference>
<keyword evidence="3" id="KW-0540">Nuclease</keyword>
<name>A0A179DJY9_9SPHI</name>
<evidence type="ECO:0008006" key="8">
    <source>
        <dbReference type="Google" id="ProtNLM"/>
    </source>
</evidence>
<dbReference type="PANTHER" id="PTHR34139">
    <property type="entry name" value="UPF0331 PROTEIN MJ0127"/>
    <property type="match status" value="1"/>
</dbReference>
<dbReference type="GO" id="GO:0004540">
    <property type="term" value="F:RNA nuclease activity"/>
    <property type="evidence" value="ECO:0007669"/>
    <property type="project" value="InterPro"/>
</dbReference>